<dbReference type="Pfam" id="PF12079">
    <property type="entry name" value="DUF3558"/>
    <property type="match status" value="1"/>
</dbReference>
<dbReference type="InterPro" id="IPR024520">
    <property type="entry name" value="DUF3558"/>
</dbReference>
<evidence type="ECO:0000313" key="2">
    <source>
        <dbReference type="Proteomes" id="UP001500603"/>
    </source>
</evidence>
<gene>
    <name evidence="1" type="ORF">GCM10023318_51240</name>
</gene>
<dbReference type="Proteomes" id="UP001500603">
    <property type="component" value="Unassembled WGS sequence"/>
</dbReference>
<sequence>MVFDACTWISDHDVQEAGFDPATRKRGKDRVAEYTYLTCDFDSDRGVRLAIESSNISLEEVEKKYSGKTERISVNGREALFTRKSDSTCSVDIQTRAGYFGITLNRGPETVDSCDNIVDTAAILEPSVGKEN</sequence>
<organism evidence="1 2">
    <name type="scientific">Nocardia callitridis</name>
    <dbReference type="NCBI Taxonomy" id="648753"/>
    <lineage>
        <taxon>Bacteria</taxon>
        <taxon>Bacillati</taxon>
        <taxon>Actinomycetota</taxon>
        <taxon>Actinomycetes</taxon>
        <taxon>Mycobacteriales</taxon>
        <taxon>Nocardiaceae</taxon>
        <taxon>Nocardia</taxon>
    </lineage>
</organism>
<reference evidence="2" key="1">
    <citation type="journal article" date="2019" name="Int. J. Syst. Evol. Microbiol.">
        <title>The Global Catalogue of Microorganisms (GCM) 10K type strain sequencing project: providing services to taxonomists for standard genome sequencing and annotation.</title>
        <authorList>
            <consortium name="The Broad Institute Genomics Platform"/>
            <consortium name="The Broad Institute Genome Sequencing Center for Infectious Disease"/>
            <person name="Wu L."/>
            <person name="Ma J."/>
        </authorList>
    </citation>
    <scope>NUCLEOTIDE SEQUENCE [LARGE SCALE GENOMIC DNA]</scope>
    <source>
        <strain evidence="2">JCM 18298</strain>
    </source>
</reference>
<accession>A0ABP9KSZ3</accession>
<comment type="caution">
    <text evidence="1">The sequence shown here is derived from an EMBL/GenBank/DDBJ whole genome shotgun (WGS) entry which is preliminary data.</text>
</comment>
<keyword evidence="2" id="KW-1185">Reference proteome</keyword>
<protein>
    <recommendedName>
        <fullName evidence="3">DUF3558 domain-containing protein</fullName>
    </recommendedName>
</protein>
<dbReference type="EMBL" id="BAABJM010000006">
    <property type="protein sequence ID" value="GAA5064865.1"/>
    <property type="molecule type" value="Genomic_DNA"/>
</dbReference>
<evidence type="ECO:0000313" key="1">
    <source>
        <dbReference type="EMBL" id="GAA5064865.1"/>
    </source>
</evidence>
<proteinExistence type="predicted"/>
<name>A0ABP9KSZ3_9NOCA</name>
<evidence type="ECO:0008006" key="3">
    <source>
        <dbReference type="Google" id="ProtNLM"/>
    </source>
</evidence>